<organism evidence="2 3">
    <name type="scientific">Stenotrophomonas tumulicola</name>
    <dbReference type="NCBI Taxonomy" id="1685415"/>
    <lineage>
        <taxon>Bacteria</taxon>
        <taxon>Pseudomonadati</taxon>
        <taxon>Pseudomonadota</taxon>
        <taxon>Gammaproteobacteria</taxon>
        <taxon>Lysobacterales</taxon>
        <taxon>Lysobacteraceae</taxon>
        <taxon>Stenotrophomonas</taxon>
    </lineage>
</organism>
<feature type="domain" description="Glycoside hydrolase family 19 catalytic" evidence="1">
    <location>
        <begin position="38"/>
        <end position="160"/>
    </location>
</feature>
<evidence type="ECO:0000259" key="1">
    <source>
        <dbReference type="Pfam" id="PF00182"/>
    </source>
</evidence>
<dbReference type="RefSeq" id="WP_182337654.1">
    <property type="nucleotide sequence ID" value="NZ_JACGXS010000001.1"/>
</dbReference>
<comment type="caution">
    <text evidence="2">The sequence shown here is derived from an EMBL/GenBank/DDBJ whole genome shotgun (WGS) entry which is preliminary data.</text>
</comment>
<dbReference type="PANTHER" id="PTHR34408">
    <property type="entry name" value="FAMILY PROTEIN, PUTATIVE-RELATED"/>
    <property type="match status" value="1"/>
</dbReference>
<sequence length="211" mass="23495">MISAMQLSQILMCPLSLAQRWTYPLDVAMQRFEINTPRRIAHFLAQCGHESNGLQTLQENLSYSRKRLDQVFGHRVADTEQPHYVRRPEKLGNRVYANRNGNGDEASGDGFRFRGRGLIQLTGRANYRRVGELIGMPLEDQPELLESPETSALAAAAWWHDAGINALADRDDTLGVSRRVNLGAATSKATPEGLPDRLARTRRAMGVLGVT</sequence>
<reference evidence="2 3" key="1">
    <citation type="submission" date="2020-08" db="EMBL/GenBank/DDBJ databases">
        <title>Stenotrophomonas tumulicola JCM 30961.</title>
        <authorList>
            <person name="Deng Y."/>
        </authorList>
    </citation>
    <scope>NUCLEOTIDE SEQUENCE [LARGE SCALE GENOMIC DNA]</scope>
    <source>
        <strain evidence="2 3">JCM 30961</strain>
    </source>
</reference>
<dbReference type="InterPro" id="IPR023346">
    <property type="entry name" value="Lysozyme-like_dom_sf"/>
</dbReference>
<dbReference type="GO" id="GO:0006032">
    <property type="term" value="P:chitin catabolic process"/>
    <property type="evidence" value="ECO:0007669"/>
    <property type="project" value="InterPro"/>
</dbReference>
<dbReference type="Proteomes" id="UP000547058">
    <property type="component" value="Unassembled WGS sequence"/>
</dbReference>
<keyword evidence="3" id="KW-1185">Reference proteome</keyword>
<name>A0A7W3IGQ0_9GAMM</name>
<dbReference type="InterPro" id="IPR052354">
    <property type="entry name" value="Cell_Wall_Dynamics_Protein"/>
</dbReference>
<dbReference type="InterPro" id="IPR000726">
    <property type="entry name" value="Glyco_hydro_19_cat"/>
</dbReference>
<evidence type="ECO:0000313" key="2">
    <source>
        <dbReference type="EMBL" id="MBA8680466.1"/>
    </source>
</evidence>
<evidence type="ECO:0000313" key="3">
    <source>
        <dbReference type="Proteomes" id="UP000547058"/>
    </source>
</evidence>
<dbReference type="SUPFAM" id="SSF53955">
    <property type="entry name" value="Lysozyme-like"/>
    <property type="match status" value="1"/>
</dbReference>
<dbReference type="EMBL" id="JACGXS010000001">
    <property type="protein sequence ID" value="MBA8680466.1"/>
    <property type="molecule type" value="Genomic_DNA"/>
</dbReference>
<accession>A0A7W3IGQ0</accession>
<protein>
    <submittedName>
        <fullName evidence="2">Glycoside hydrolase family 19 protein</fullName>
    </submittedName>
</protein>
<dbReference type="Gene3D" id="1.10.530.10">
    <property type="match status" value="1"/>
</dbReference>
<proteinExistence type="predicted"/>
<dbReference type="GO" id="GO:0016998">
    <property type="term" value="P:cell wall macromolecule catabolic process"/>
    <property type="evidence" value="ECO:0007669"/>
    <property type="project" value="InterPro"/>
</dbReference>
<gene>
    <name evidence="2" type="ORF">H4O11_01415</name>
</gene>
<dbReference type="GO" id="GO:0004568">
    <property type="term" value="F:chitinase activity"/>
    <property type="evidence" value="ECO:0007669"/>
    <property type="project" value="InterPro"/>
</dbReference>
<keyword evidence="2" id="KW-0378">Hydrolase</keyword>
<dbReference type="Pfam" id="PF00182">
    <property type="entry name" value="Glyco_hydro_19"/>
    <property type="match status" value="1"/>
</dbReference>
<dbReference type="PANTHER" id="PTHR34408:SF1">
    <property type="entry name" value="GLYCOSYL HYDROLASE FAMILY 19 DOMAIN-CONTAINING PROTEIN HI_1415"/>
    <property type="match status" value="1"/>
</dbReference>
<dbReference type="AlphaFoldDB" id="A0A7W3IGQ0"/>